<reference evidence="1" key="1">
    <citation type="submission" date="2023-07" db="EMBL/GenBank/DDBJ databases">
        <authorList>
            <person name="Pelsma A.J. K."/>
        </authorList>
    </citation>
    <scope>NUCLEOTIDE SEQUENCE</scope>
</reference>
<dbReference type="SUPFAM" id="SSF48452">
    <property type="entry name" value="TPR-like"/>
    <property type="match status" value="1"/>
</dbReference>
<name>A0AA48M5I3_9ZZZZ</name>
<protein>
    <recommendedName>
        <fullName evidence="2">Tetratricopeptide repeat protein</fullName>
    </recommendedName>
</protein>
<sequence length="204" mass="21281">MRRALALLLGLILTLPAGGATAARLGYARAYCLSETIAPIDAISSCTAVLQKFHKQASVFIRRGAAFAELGAFDYAVGDFSRAINLNPGDALALELRGLAYELHGRLAESLADYQRAQAIGRADPAVAAAILRVTQAMLPTPAATGPIAQDAPAPPRAALVPVPARPEVPARAADGWFVAASMIFASAALALRLGRRREDSLPA</sequence>
<dbReference type="AlphaFoldDB" id="A0AA48M5I3"/>
<accession>A0AA48M5I3</accession>
<evidence type="ECO:0008006" key="2">
    <source>
        <dbReference type="Google" id="ProtNLM"/>
    </source>
</evidence>
<gene>
    <name evidence="1" type="ORF">AMST5_03447</name>
</gene>
<dbReference type="Gene3D" id="1.25.40.10">
    <property type="entry name" value="Tetratricopeptide repeat domain"/>
    <property type="match status" value="1"/>
</dbReference>
<dbReference type="PROSITE" id="PS50005">
    <property type="entry name" value="TPR"/>
    <property type="match status" value="1"/>
</dbReference>
<dbReference type="InterPro" id="IPR019734">
    <property type="entry name" value="TPR_rpt"/>
</dbReference>
<evidence type="ECO:0000313" key="1">
    <source>
        <dbReference type="EMBL" id="CAJ0883600.1"/>
    </source>
</evidence>
<proteinExistence type="predicted"/>
<dbReference type="EMBL" id="OY288114">
    <property type="protein sequence ID" value="CAJ0883600.1"/>
    <property type="molecule type" value="Genomic_DNA"/>
</dbReference>
<organism evidence="1">
    <name type="scientific">freshwater sediment metagenome</name>
    <dbReference type="NCBI Taxonomy" id="556182"/>
    <lineage>
        <taxon>unclassified sequences</taxon>
        <taxon>metagenomes</taxon>
        <taxon>ecological metagenomes</taxon>
    </lineage>
</organism>
<dbReference type="InterPro" id="IPR011990">
    <property type="entry name" value="TPR-like_helical_dom_sf"/>
</dbReference>
<dbReference type="SMART" id="SM00028">
    <property type="entry name" value="TPR"/>
    <property type="match status" value="2"/>
</dbReference>